<dbReference type="InterPro" id="IPR036791">
    <property type="entry name" value="Ribosomal_bL9_C_sf"/>
</dbReference>
<comment type="caution">
    <text evidence="10">The sequence shown here is derived from an EMBL/GenBank/DDBJ whole genome shotgun (WGS) entry which is preliminary data.</text>
</comment>
<dbReference type="AlphaFoldDB" id="A0A1G2QQE7"/>
<dbReference type="GO" id="GO:0003735">
    <property type="term" value="F:structural constituent of ribosome"/>
    <property type="evidence" value="ECO:0007669"/>
    <property type="project" value="InterPro"/>
</dbReference>
<keyword evidence="2" id="KW-0699">rRNA-binding</keyword>
<evidence type="ECO:0000256" key="3">
    <source>
        <dbReference type="ARBA" id="ARBA00022884"/>
    </source>
</evidence>
<dbReference type="Gene3D" id="3.40.5.10">
    <property type="entry name" value="Ribosomal protein L9, N-terminal domain"/>
    <property type="match status" value="1"/>
</dbReference>
<dbReference type="SUPFAM" id="SSF55653">
    <property type="entry name" value="Ribosomal protein L9 C-domain"/>
    <property type="match status" value="1"/>
</dbReference>
<keyword evidence="3" id="KW-0694">RNA-binding</keyword>
<sequence length="145" mass="16062">MKIILLQDVPKVGKRHEVKEVADGFARNVLLPSKKAVVATPVMMAQIKQTQEQKAQSVAHEDQLFLALVKKLRETNLVVKAKAGKEGHLFASVKADEIITSAQGLGLDIKKDWIVINEPIKIIGEHEIELKRGGKSEKIKIKIEA</sequence>
<evidence type="ECO:0000256" key="2">
    <source>
        <dbReference type="ARBA" id="ARBA00022730"/>
    </source>
</evidence>
<evidence type="ECO:0000259" key="8">
    <source>
        <dbReference type="Pfam" id="PF01281"/>
    </source>
</evidence>
<dbReference type="EMBL" id="MHTM01000017">
    <property type="protein sequence ID" value="OHA62339.1"/>
    <property type="molecule type" value="Genomic_DNA"/>
</dbReference>
<dbReference type="Gene3D" id="3.10.430.100">
    <property type="entry name" value="Ribosomal protein L9, C-terminal domain"/>
    <property type="match status" value="1"/>
</dbReference>
<evidence type="ECO:0000256" key="1">
    <source>
        <dbReference type="ARBA" id="ARBA00010605"/>
    </source>
</evidence>
<dbReference type="NCBIfam" id="TIGR00158">
    <property type="entry name" value="L9"/>
    <property type="match status" value="1"/>
</dbReference>
<evidence type="ECO:0000256" key="4">
    <source>
        <dbReference type="ARBA" id="ARBA00022980"/>
    </source>
</evidence>
<protein>
    <recommendedName>
        <fullName evidence="6">Large ribosomal subunit protein bL9</fullName>
    </recommendedName>
    <alternativeName>
        <fullName evidence="7">50S ribosomal protein L9</fullName>
    </alternativeName>
</protein>
<evidence type="ECO:0000256" key="6">
    <source>
        <dbReference type="ARBA" id="ARBA00035292"/>
    </source>
</evidence>
<name>A0A1G2QQE7_9BACT</name>
<dbReference type="InterPro" id="IPR036935">
    <property type="entry name" value="Ribosomal_bL9_N_sf"/>
</dbReference>
<evidence type="ECO:0000256" key="5">
    <source>
        <dbReference type="ARBA" id="ARBA00023274"/>
    </source>
</evidence>
<evidence type="ECO:0000256" key="7">
    <source>
        <dbReference type="ARBA" id="ARBA00035456"/>
    </source>
</evidence>
<keyword evidence="5" id="KW-0687">Ribonucleoprotein</keyword>
<dbReference type="Pfam" id="PF03948">
    <property type="entry name" value="Ribosomal_L9_C"/>
    <property type="match status" value="1"/>
</dbReference>
<dbReference type="Proteomes" id="UP000177140">
    <property type="component" value="Unassembled WGS sequence"/>
</dbReference>
<dbReference type="PANTHER" id="PTHR21368">
    <property type="entry name" value="50S RIBOSOMAL PROTEIN L9"/>
    <property type="match status" value="1"/>
</dbReference>
<evidence type="ECO:0000313" key="10">
    <source>
        <dbReference type="EMBL" id="OHA62339.1"/>
    </source>
</evidence>
<evidence type="ECO:0000259" key="9">
    <source>
        <dbReference type="Pfam" id="PF03948"/>
    </source>
</evidence>
<evidence type="ECO:0000313" key="11">
    <source>
        <dbReference type="Proteomes" id="UP000177140"/>
    </source>
</evidence>
<dbReference type="GO" id="GO:0019843">
    <property type="term" value="F:rRNA binding"/>
    <property type="evidence" value="ECO:0007669"/>
    <property type="project" value="UniProtKB-KW"/>
</dbReference>
<dbReference type="InterPro" id="IPR020594">
    <property type="entry name" value="Ribosomal_bL9_bac/chp"/>
</dbReference>
<dbReference type="InterPro" id="IPR020070">
    <property type="entry name" value="Ribosomal_bL9_N"/>
</dbReference>
<feature type="domain" description="Ribosomal protein L9" evidence="8">
    <location>
        <begin position="1"/>
        <end position="46"/>
    </location>
</feature>
<proteinExistence type="inferred from homology"/>
<keyword evidence="4 10" id="KW-0689">Ribosomal protein</keyword>
<organism evidence="10 11">
    <name type="scientific">Candidatus Vogelbacteria bacterium RIFOXYD2_FULL_44_9</name>
    <dbReference type="NCBI Taxonomy" id="1802441"/>
    <lineage>
        <taxon>Bacteria</taxon>
        <taxon>Candidatus Vogeliibacteriota</taxon>
    </lineage>
</organism>
<dbReference type="Pfam" id="PF01281">
    <property type="entry name" value="Ribosomal_L9_N"/>
    <property type="match status" value="1"/>
</dbReference>
<dbReference type="GO" id="GO:0006412">
    <property type="term" value="P:translation"/>
    <property type="evidence" value="ECO:0007669"/>
    <property type="project" value="InterPro"/>
</dbReference>
<feature type="domain" description="Large ribosomal subunit protein bL9 C-terminal" evidence="9">
    <location>
        <begin position="67"/>
        <end position="143"/>
    </location>
</feature>
<dbReference type="InterPro" id="IPR020069">
    <property type="entry name" value="Ribosomal_bL9_C"/>
</dbReference>
<dbReference type="InterPro" id="IPR009027">
    <property type="entry name" value="Ribosomal_bL9/RNase_H1_N"/>
</dbReference>
<reference evidence="10 11" key="1">
    <citation type="journal article" date="2016" name="Nat. Commun.">
        <title>Thousands of microbial genomes shed light on interconnected biogeochemical processes in an aquifer system.</title>
        <authorList>
            <person name="Anantharaman K."/>
            <person name="Brown C.T."/>
            <person name="Hug L.A."/>
            <person name="Sharon I."/>
            <person name="Castelle C.J."/>
            <person name="Probst A.J."/>
            <person name="Thomas B.C."/>
            <person name="Singh A."/>
            <person name="Wilkins M.J."/>
            <person name="Karaoz U."/>
            <person name="Brodie E.L."/>
            <person name="Williams K.H."/>
            <person name="Hubbard S.S."/>
            <person name="Banfield J.F."/>
        </authorList>
    </citation>
    <scope>NUCLEOTIDE SEQUENCE [LARGE SCALE GENOMIC DNA]</scope>
</reference>
<dbReference type="InterPro" id="IPR000244">
    <property type="entry name" value="Ribosomal_bL9"/>
</dbReference>
<dbReference type="SUPFAM" id="SSF55658">
    <property type="entry name" value="L9 N-domain-like"/>
    <property type="match status" value="1"/>
</dbReference>
<accession>A0A1G2QQE7</accession>
<comment type="similarity">
    <text evidence="1">Belongs to the bacterial ribosomal protein bL9 family.</text>
</comment>
<dbReference type="GO" id="GO:1990904">
    <property type="term" value="C:ribonucleoprotein complex"/>
    <property type="evidence" value="ECO:0007669"/>
    <property type="project" value="UniProtKB-KW"/>
</dbReference>
<gene>
    <name evidence="10" type="ORF">A2556_00150</name>
</gene>
<dbReference type="GO" id="GO:0005840">
    <property type="term" value="C:ribosome"/>
    <property type="evidence" value="ECO:0007669"/>
    <property type="project" value="UniProtKB-KW"/>
</dbReference>